<dbReference type="InterPro" id="IPR036390">
    <property type="entry name" value="WH_DNA-bd_sf"/>
</dbReference>
<dbReference type="GO" id="GO:0005829">
    <property type="term" value="C:cytosol"/>
    <property type="evidence" value="ECO:0007669"/>
    <property type="project" value="TreeGrafter"/>
</dbReference>
<dbReference type="CDD" id="cd00090">
    <property type="entry name" value="HTH_ARSR"/>
    <property type="match status" value="1"/>
</dbReference>
<evidence type="ECO:0000256" key="1">
    <source>
        <dbReference type="ARBA" id="ARBA00023015"/>
    </source>
</evidence>
<protein>
    <submittedName>
        <fullName evidence="5">Leucine-responsive regulatory protein [Lrp]</fullName>
    </submittedName>
</protein>
<dbReference type="KEGG" id="tvo:TVG0651564"/>
<sequence length="143" mass="16300">MDEKDLQILNYLMENGRDKISDMSRTLDIPRVTIYERMQNMIKSGIIKKFTIVPDYKALGIPVVAFILVAYTPKDGISQRDLAAKIATFKEVENVYIIAGEWDLLIKVRESSTEAIGNFVLDKLREMPGIERAQTITVFSEVK</sequence>
<dbReference type="Pfam" id="PF13412">
    <property type="entry name" value="HTH_24"/>
    <property type="match status" value="1"/>
</dbReference>
<dbReference type="PaxDb" id="273116-14324873"/>
<gene>
    <name evidence="5" type="ORF">TVG0651564</name>
</gene>
<dbReference type="eggNOG" id="arCOG01580">
    <property type="taxonomic scope" value="Archaea"/>
</dbReference>
<dbReference type="SUPFAM" id="SSF46785">
    <property type="entry name" value="Winged helix' DNA-binding domain"/>
    <property type="match status" value="1"/>
</dbReference>
<dbReference type="PhylomeDB" id="Q97B02"/>
<dbReference type="PRINTS" id="PR00033">
    <property type="entry name" value="HTHASNC"/>
</dbReference>
<dbReference type="Gene3D" id="3.30.70.920">
    <property type="match status" value="1"/>
</dbReference>
<organism evidence="5 6">
    <name type="scientific">Thermoplasma volcanium (strain ATCC 51530 / DSM 4299 / JCM 9571 / NBRC 15438 / GSS1)</name>
    <dbReference type="NCBI Taxonomy" id="273116"/>
    <lineage>
        <taxon>Archaea</taxon>
        <taxon>Methanobacteriati</taxon>
        <taxon>Thermoplasmatota</taxon>
        <taxon>Thermoplasmata</taxon>
        <taxon>Thermoplasmatales</taxon>
        <taxon>Thermoplasmataceae</taxon>
        <taxon>Thermoplasma</taxon>
    </lineage>
</organism>
<dbReference type="GeneID" id="1441764"/>
<dbReference type="InterPro" id="IPR011991">
    <property type="entry name" value="ArsR-like_HTH"/>
</dbReference>
<dbReference type="Pfam" id="PF01037">
    <property type="entry name" value="AsnC_trans_reg"/>
    <property type="match status" value="1"/>
</dbReference>
<evidence type="ECO:0000313" key="6">
    <source>
        <dbReference type="Proteomes" id="UP000001017"/>
    </source>
</evidence>
<dbReference type="PANTHER" id="PTHR30154:SF34">
    <property type="entry name" value="TRANSCRIPTIONAL REGULATOR AZLB"/>
    <property type="match status" value="1"/>
</dbReference>
<dbReference type="InterPro" id="IPR019887">
    <property type="entry name" value="Tscrpt_reg_AsnC/Lrp_C"/>
</dbReference>
<dbReference type="STRING" id="273116.gene:9381445"/>
<dbReference type="SUPFAM" id="SSF54909">
    <property type="entry name" value="Dimeric alpha+beta barrel"/>
    <property type="match status" value="1"/>
</dbReference>
<reference evidence="5 6" key="1">
    <citation type="journal article" date="1999" name="Proc. Jpn. Acad.">
        <title>Determination of the complete genomic DNA sequence of Thermoplasma volvanium GSS1.</title>
        <authorList>
            <person name="Kawashima T."/>
            <person name="Yamamoto Y."/>
            <person name="Aramaki H."/>
            <person name="Nunoshiba T."/>
            <person name="Kawamoto T."/>
            <person name="Watanabe K."/>
            <person name="Yamazaki M."/>
            <person name="Kanehori K."/>
            <person name="Amano N."/>
            <person name="Ohya Y."/>
            <person name="Makino K."/>
            <person name="Suzuki M."/>
        </authorList>
    </citation>
    <scope>NUCLEOTIDE SEQUENCE [LARGE SCALE GENOMIC DNA]</scope>
    <source>
        <strain evidence="6">ATCC 51530 / DSM 4299 / JCM 9571 / NBRC 15438 / GSS1</strain>
    </source>
</reference>
<feature type="domain" description="HTH asnC-type" evidence="4">
    <location>
        <begin position="1"/>
        <end position="62"/>
    </location>
</feature>
<accession>Q97B02</accession>
<dbReference type="SMART" id="SM00344">
    <property type="entry name" value="HTH_ASNC"/>
    <property type="match status" value="1"/>
</dbReference>
<dbReference type="InterPro" id="IPR011008">
    <property type="entry name" value="Dimeric_a/b-barrel"/>
</dbReference>
<dbReference type="Gene3D" id="1.10.10.10">
    <property type="entry name" value="Winged helix-like DNA-binding domain superfamily/Winged helix DNA-binding domain"/>
    <property type="match status" value="1"/>
</dbReference>
<dbReference type="GO" id="GO:0043200">
    <property type="term" value="P:response to amino acid"/>
    <property type="evidence" value="ECO:0007669"/>
    <property type="project" value="TreeGrafter"/>
</dbReference>
<evidence type="ECO:0000259" key="4">
    <source>
        <dbReference type="PROSITE" id="PS50956"/>
    </source>
</evidence>
<keyword evidence="2" id="KW-0238">DNA-binding</keyword>
<dbReference type="PROSITE" id="PS50956">
    <property type="entry name" value="HTH_ASNC_2"/>
    <property type="match status" value="1"/>
</dbReference>
<proteinExistence type="predicted"/>
<dbReference type="PANTHER" id="PTHR30154">
    <property type="entry name" value="LEUCINE-RESPONSIVE REGULATORY PROTEIN"/>
    <property type="match status" value="1"/>
</dbReference>
<keyword evidence="6" id="KW-1185">Reference proteome</keyword>
<dbReference type="InterPro" id="IPR000485">
    <property type="entry name" value="AsnC-type_HTH_dom"/>
</dbReference>
<dbReference type="HOGENOM" id="CLU_091233_5_4_2"/>
<keyword evidence="1" id="KW-0805">Transcription regulation</keyword>
<dbReference type="OrthoDB" id="6762at2157"/>
<evidence type="ECO:0000313" key="5">
    <source>
        <dbReference type="EMBL" id="BAB59799.1"/>
    </source>
</evidence>
<dbReference type="AlphaFoldDB" id="Q97B02"/>
<dbReference type="InterPro" id="IPR019888">
    <property type="entry name" value="Tscrpt_reg_AsnC-like"/>
</dbReference>
<name>Q97B02_THEVO</name>
<dbReference type="InterPro" id="IPR036388">
    <property type="entry name" value="WH-like_DNA-bd_sf"/>
</dbReference>
<dbReference type="GO" id="GO:0043565">
    <property type="term" value="F:sequence-specific DNA binding"/>
    <property type="evidence" value="ECO:0007669"/>
    <property type="project" value="InterPro"/>
</dbReference>
<evidence type="ECO:0000256" key="3">
    <source>
        <dbReference type="ARBA" id="ARBA00023163"/>
    </source>
</evidence>
<keyword evidence="3" id="KW-0804">Transcription</keyword>
<dbReference type="RefSeq" id="WP_010916916.1">
    <property type="nucleotide sequence ID" value="NC_002689.2"/>
</dbReference>
<dbReference type="Proteomes" id="UP000001017">
    <property type="component" value="Chromosome"/>
</dbReference>
<evidence type="ECO:0000256" key="2">
    <source>
        <dbReference type="ARBA" id="ARBA00023125"/>
    </source>
</evidence>
<reference evidence="5 6" key="2">
    <citation type="journal article" date="2000" name="Proc. Natl. Acad. Sci. U.S.A.">
        <title>Archaeal adaptation to higher temperatures revealed by genomic sequence of Thermoplasma volcanium.</title>
        <authorList>
            <person name="Kawashima T."/>
            <person name="Amano N."/>
            <person name="Koike H."/>
            <person name="Makino S."/>
            <person name="Higuchi S."/>
            <person name="Kawashima-Ohya Y."/>
            <person name="Watanabe K."/>
            <person name="Yamazaki M."/>
            <person name="Kanehori K."/>
            <person name="Kawamoto T."/>
            <person name="Nunoshiba T."/>
            <person name="Yamamoto Y."/>
            <person name="Aramaki H."/>
            <person name="Makino K."/>
            <person name="Suzuki M."/>
        </authorList>
    </citation>
    <scope>NUCLEOTIDE SEQUENCE [LARGE SCALE GENOMIC DNA]</scope>
    <source>
        <strain evidence="6">ATCC 51530 / DSM 4299 / JCM 9571 / NBRC 15438 / GSS1</strain>
    </source>
</reference>
<dbReference type="EMBL" id="BA000011">
    <property type="protein sequence ID" value="BAB59799.1"/>
    <property type="molecule type" value="Genomic_DNA"/>
</dbReference>